<proteinExistence type="predicted"/>
<evidence type="ECO:0000313" key="2">
    <source>
        <dbReference type="Proteomes" id="UP000093309"/>
    </source>
</evidence>
<dbReference type="RefSeq" id="WP_065856756.1">
    <property type="nucleotide sequence ID" value="NZ_LYPC01000027.1"/>
</dbReference>
<comment type="caution">
    <text evidence="1">The sequence shown here is derived from an EMBL/GenBank/DDBJ whole genome shotgun (WGS) entry which is preliminary data.</text>
</comment>
<dbReference type="EMBL" id="LYPC01000027">
    <property type="protein sequence ID" value="OCT12449.1"/>
    <property type="molecule type" value="Genomic_DNA"/>
</dbReference>
<keyword evidence="2" id="KW-1185">Reference proteome</keyword>
<sequence length="61" mass="6913">MELNMSADEVLGHIVQLHSTGESLAKKNVKKLHPELMKNALYYYPSWEHALQKTGVSPIVH</sequence>
<accession>A0A1C0ZWH6</accession>
<dbReference type="OrthoDB" id="2626767at2"/>
<reference evidence="2" key="1">
    <citation type="submission" date="2016-05" db="EMBL/GenBank/DDBJ databases">
        <title>Paenibacillus oryzae. sp. nov., isolated from the rice root.</title>
        <authorList>
            <person name="Zhang J."/>
            <person name="Zhang X."/>
        </authorList>
    </citation>
    <scope>NUCLEOTIDE SEQUENCE [LARGE SCALE GENOMIC DNA]</scope>
    <source>
        <strain evidence="2">KCTC13222</strain>
    </source>
</reference>
<protein>
    <submittedName>
        <fullName evidence="1">Uncharacterized protein</fullName>
    </submittedName>
</protein>
<organism evidence="1 2">
    <name type="scientific">Paenibacillus pectinilyticus</name>
    <dbReference type="NCBI Taxonomy" id="512399"/>
    <lineage>
        <taxon>Bacteria</taxon>
        <taxon>Bacillati</taxon>
        <taxon>Bacillota</taxon>
        <taxon>Bacilli</taxon>
        <taxon>Bacillales</taxon>
        <taxon>Paenibacillaceae</taxon>
        <taxon>Paenibacillus</taxon>
    </lineage>
</organism>
<evidence type="ECO:0000313" key="1">
    <source>
        <dbReference type="EMBL" id="OCT12449.1"/>
    </source>
</evidence>
<name>A0A1C0ZWH6_9BACL</name>
<gene>
    <name evidence="1" type="ORF">A8709_31990</name>
</gene>
<dbReference type="Proteomes" id="UP000093309">
    <property type="component" value="Unassembled WGS sequence"/>
</dbReference>
<dbReference type="AlphaFoldDB" id="A0A1C0ZWH6"/>